<protein>
    <submittedName>
        <fullName evidence="2">Uncharacterized protein</fullName>
    </submittedName>
</protein>
<dbReference type="PANTHER" id="PTHR48045">
    <property type="entry name" value="UDP-GLYCOSYLTRANSFERASE 72B1"/>
    <property type="match status" value="1"/>
</dbReference>
<dbReference type="Pfam" id="PF00201">
    <property type="entry name" value="UDPGT"/>
    <property type="match status" value="1"/>
</dbReference>
<evidence type="ECO:0000313" key="3">
    <source>
        <dbReference type="Proteomes" id="UP001202328"/>
    </source>
</evidence>
<dbReference type="PANTHER" id="PTHR48045:SF21">
    <property type="entry name" value="UDP-GLYCOSYLTRANSFERASE 83A1"/>
    <property type="match status" value="1"/>
</dbReference>
<dbReference type="EMBL" id="JAJJMB010016078">
    <property type="protein sequence ID" value="KAI3849910.1"/>
    <property type="molecule type" value="Genomic_DNA"/>
</dbReference>
<keyword evidence="3" id="KW-1185">Reference proteome</keyword>
<reference evidence="2" key="1">
    <citation type="submission" date="2022-04" db="EMBL/GenBank/DDBJ databases">
        <title>A functionally conserved STORR gene fusion in Papaver species that diverged 16.8 million years ago.</title>
        <authorList>
            <person name="Catania T."/>
        </authorList>
    </citation>
    <scope>NUCLEOTIDE SEQUENCE</scope>
    <source>
        <strain evidence="2">S-188037</strain>
    </source>
</reference>
<gene>
    <name evidence="2" type="ORF">MKW98_026824</name>
</gene>
<proteinExistence type="predicted"/>
<sequence length="101" mass="11415">MEGVTMGLPFLCWPYFVDQFLNQSYISDIWKVGLQLNKNEGGIISKEEFINRVKALLADEMIRARALELKDISKKSVSEGGSSMTNLTNFIESVKSKLQKP</sequence>
<keyword evidence="1" id="KW-0808">Transferase</keyword>
<dbReference type="AlphaFoldDB" id="A0AAD4S000"/>
<dbReference type="SUPFAM" id="SSF53756">
    <property type="entry name" value="UDP-Glycosyltransferase/glycogen phosphorylase"/>
    <property type="match status" value="1"/>
</dbReference>
<name>A0AAD4S000_9MAGN</name>
<organism evidence="2 3">
    <name type="scientific">Papaver atlanticum</name>
    <dbReference type="NCBI Taxonomy" id="357466"/>
    <lineage>
        <taxon>Eukaryota</taxon>
        <taxon>Viridiplantae</taxon>
        <taxon>Streptophyta</taxon>
        <taxon>Embryophyta</taxon>
        <taxon>Tracheophyta</taxon>
        <taxon>Spermatophyta</taxon>
        <taxon>Magnoliopsida</taxon>
        <taxon>Ranunculales</taxon>
        <taxon>Papaveraceae</taxon>
        <taxon>Papaveroideae</taxon>
        <taxon>Papaver</taxon>
    </lineage>
</organism>
<dbReference type="Gene3D" id="3.40.50.2000">
    <property type="entry name" value="Glycogen Phosphorylase B"/>
    <property type="match status" value="2"/>
</dbReference>
<dbReference type="Proteomes" id="UP001202328">
    <property type="component" value="Unassembled WGS sequence"/>
</dbReference>
<dbReference type="InterPro" id="IPR002213">
    <property type="entry name" value="UDP_glucos_trans"/>
</dbReference>
<evidence type="ECO:0000256" key="1">
    <source>
        <dbReference type="ARBA" id="ARBA00022679"/>
    </source>
</evidence>
<evidence type="ECO:0000313" key="2">
    <source>
        <dbReference type="EMBL" id="KAI3849910.1"/>
    </source>
</evidence>
<comment type="caution">
    <text evidence="2">The sequence shown here is derived from an EMBL/GenBank/DDBJ whole genome shotgun (WGS) entry which is preliminary data.</text>
</comment>
<accession>A0AAD4S000</accession>
<dbReference type="GO" id="GO:0008194">
    <property type="term" value="F:UDP-glycosyltransferase activity"/>
    <property type="evidence" value="ECO:0007669"/>
    <property type="project" value="InterPro"/>
</dbReference>